<dbReference type="SUPFAM" id="SSF82153">
    <property type="entry name" value="FAS1 domain"/>
    <property type="match status" value="3"/>
</dbReference>
<evidence type="ECO:0000259" key="2">
    <source>
        <dbReference type="PROSITE" id="PS50213"/>
    </source>
</evidence>
<dbReference type="SMART" id="SM00554">
    <property type="entry name" value="FAS1"/>
    <property type="match status" value="3"/>
</dbReference>
<reference evidence="3" key="1">
    <citation type="submission" date="2022-04" db="EMBL/GenBank/DDBJ databases">
        <authorList>
            <person name="Ren T."/>
        </authorList>
    </citation>
    <scope>NUCLEOTIDE SEQUENCE</scope>
    <source>
        <strain evidence="3">F63249</strain>
    </source>
</reference>
<evidence type="ECO:0000313" key="3">
    <source>
        <dbReference type="EMBL" id="MCK8479606.1"/>
    </source>
</evidence>
<proteinExistence type="predicted"/>
<dbReference type="InterPro" id="IPR000782">
    <property type="entry name" value="FAS1_domain"/>
</dbReference>
<dbReference type="EMBL" id="JALPQF010000002">
    <property type="protein sequence ID" value="MCK8479606.1"/>
    <property type="molecule type" value="Genomic_DNA"/>
</dbReference>
<dbReference type="Proteomes" id="UP001203687">
    <property type="component" value="Unassembled WGS sequence"/>
</dbReference>
<comment type="caution">
    <text evidence="3">The sequence shown here is derived from an EMBL/GenBank/DDBJ whole genome shotgun (WGS) entry which is preliminary data.</text>
</comment>
<gene>
    <name evidence="3" type="ORF">MUY34_03180</name>
</gene>
<keyword evidence="1" id="KW-0732">Signal</keyword>
<dbReference type="PANTHER" id="PTHR10900:SF77">
    <property type="entry name" value="FI19380P1"/>
    <property type="match status" value="1"/>
</dbReference>
<feature type="domain" description="FAS1" evidence="2">
    <location>
        <begin position="36"/>
        <end position="177"/>
    </location>
</feature>
<protein>
    <submittedName>
        <fullName evidence="3">Fasciclin domain-containing protein</fullName>
    </submittedName>
</protein>
<organism evidence="3 4">
    <name type="scientific">Psychroserpens algicola</name>
    <dbReference type="NCBI Taxonomy" id="1719034"/>
    <lineage>
        <taxon>Bacteria</taxon>
        <taxon>Pseudomonadati</taxon>
        <taxon>Bacteroidota</taxon>
        <taxon>Flavobacteriia</taxon>
        <taxon>Flavobacteriales</taxon>
        <taxon>Flavobacteriaceae</taxon>
        <taxon>Psychroserpens</taxon>
    </lineage>
</organism>
<feature type="chain" id="PRO_5046231034" evidence="1">
    <location>
        <begin position="20"/>
        <end position="469"/>
    </location>
</feature>
<evidence type="ECO:0000313" key="4">
    <source>
        <dbReference type="Proteomes" id="UP001203687"/>
    </source>
</evidence>
<feature type="domain" description="FAS1" evidence="2">
    <location>
        <begin position="313"/>
        <end position="463"/>
    </location>
</feature>
<feature type="domain" description="FAS1" evidence="2">
    <location>
        <begin position="179"/>
        <end position="311"/>
    </location>
</feature>
<dbReference type="RefSeq" id="WP_248411889.1">
    <property type="nucleotide sequence ID" value="NZ_JALPQF010000002.1"/>
</dbReference>
<dbReference type="PROSITE" id="PS51257">
    <property type="entry name" value="PROKAR_LIPOPROTEIN"/>
    <property type="match status" value="1"/>
</dbReference>
<dbReference type="InterPro" id="IPR050904">
    <property type="entry name" value="Adhesion/Biosynth-related"/>
</dbReference>
<name>A0ABT0H5H9_9FLAO</name>
<dbReference type="PANTHER" id="PTHR10900">
    <property type="entry name" value="PERIOSTIN-RELATED"/>
    <property type="match status" value="1"/>
</dbReference>
<dbReference type="Gene3D" id="2.30.180.10">
    <property type="entry name" value="FAS1 domain"/>
    <property type="match status" value="3"/>
</dbReference>
<sequence length="469" mass="47905">MKIISKTLRLLPLFFMALALQGCSDDDDSGTIIQNPLNIVEIASANPNLSSLVAALQAADGDLVTVLSGSGPFTVLAPTNDAFDAFLGDNDLADIPTDVLQQVLLNHVISADLTSTDLVALGSGYRSTNADGAGGENLSIYFNTANGVSFNGVSSVVSGGADIDATNGTIHIVDAVIGLPNIVDHAVANSDLSDLVGALTAGGNTTFTDLLSTPGDFTVFAPDNNAFSNFTNPNGNDIPNVLSNHVIAGTTAISSSLVSGYVSTAAVNSDGDNLSMYISIDGGVMLNGSSLVLQSDIVATNGVIHVVSEVIDLPTIVTHAIANTNLSSLVVSLQEADGSAANPMLISTLSGDGPFTVFAPLDSAFTALLDSNSAWNSPADIDDDLLNSVLTHHVIAGANVRAEDLTDGIMPTTFEGDMITINLPGNDGNAAKITDGAGNSDIDIVLTNVQAINGVVHAIESVLIPDTMN</sequence>
<dbReference type="Pfam" id="PF02469">
    <property type="entry name" value="Fasciclin"/>
    <property type="match status" value="3"/>
</dbReference>
<dbReference type="InterPro" id="IPR036378">
    <property type="entry name" value="FAS1_dom_sf"/>
</dbReference>
<evidence type="ECO:0000256" key="1">
    <source>
        <dbReference type="SAM" id="SignalP"/>
    </source>
</evidence>
<dbReference type="PROSITE" id="PS50213">
    <property type="entry name" value="FAS1"/>
    <property type="match status" value="3"/>
</dbReference>
<keyword evidence="4" id="KW-1185">Reference proteome</keyword>
<accession>A0ABT0H5H9</accession>
<feature type="signal peptide" evidence="1">
    <location>
        <begin position="1"/>
        <end position="19"/>
    </location>
</feature>